<dbReference type="RefSeq" id="WP_029486043.1">
    <property type="nucleotide sequence ID" value="NZ_BTSN01000029.1"/>
</dbReference>
<dbReference type="Pfam" id="PF24568">
    <property type="entry name" value="CC_PcsB"/>
    <property type="match status" value="1"/>
</dbReference>
<dbReference type="EMBL" id="WVTI01000017">
    <property type="protein sequence ID" value="MXS27235.1"/>
    <property type="molecule type" value="Genomic_DNA"/>
</dbReference>
<evidence type="ECO:0000256" key="4">
    <source>
        <dbReference type="SAM" id="SignalP"/>
    </source>
</evidence>
<dbReference type="PANTHER" id="PTHR21666:SF270">
    <property type="entry name" value="MUREIN HYDROLASE ACTIVATOR ENVC"/>
    <property type="match status" value="1"/>
</dbReference>
<dbReference type="Proteomes" id="UP000439965">
    <property type="component" value="Unassembled WGS sequence"/>
</dbReference>
<evidence type="ECO:0000313" key="8">
    <source>
        <dbReference type="Proteomes" id="UP000439965"/>
    </source>
</evidence>
<feature type="compositionally biased region" description="Basic and acidic residues" evidence="3">
    <location>
        <begin position="267"/>
        <end position="305"/>
    </location>
</feature>
<dbReference type="Gene3D" id="2.70.70.10">
    <property type="entry name" value="Glucose Permease (Domain IIA)"/>
    <property type="match status" value="1"/>
</dbReference>
<keyword evidence="1 4" id="KW-0732">Signal</keyword>
<feature type="domain" description="M23ase beta-sheet core" evidence="5">
    <location>
        <begin position="343"/>
        <end position="430"/>
    </location>
</feature>
<dbReference type="InterPro" id="IPR011055">
    <property type="entry name" value="Dup_hybrid_motif"/>
</dbReference>
<feature type="domain" description="Peptidoglycan hydrolase PcsB coiled-coil" evidence="6">
    <location>
        <begin position="86"/>
        <end position="156"/>
    </location>
</feature>
<dbReference type="GeneID" id="93225465"/>
<dbReference type="Gene3D" id="6.10.250.3150">
    <property type="match status" value="1"/>
</dbReference>
<reference evidence="7 8" key="1">
    <citation type="submission" date="2019-04" db="EMBL/GenBank/DDBJ databases">
        <title>Step-wise assembly of the neonatal virome modulated by breast feeding.</title>
        <authorList>
            <person name="Liang G."/>
            <person name="Bushman F."/>
        </authorList>
    </citation>
    <scope>NUCLEOTIDE SEQUENCE [LARGE SCALE GENOMIC DNA]</scope>
    <source>
        <strain evidence="7 8">E3404</strain>
    </source>
</reference>
<dbReference type="InterPro" id="IPR016047">
    <property type="entry name" value="M23ase_b-sheet_dom"/>
</dbReference>
<evidence type="ECO:0000313" key="7">
    <source>
        <dbReference type="EMBL" id="MXS27235.1"/>
    </source>
</evidence>
<evidence type="ECO:0000259" key="6">
    <source>
        <dbReference type="Pfam" id="PF24568"/>
    </source>
</evidence>
<feature type="region of interest" description="Disordered" evidence="3">
    <location>
        <begin position="260"/>
        <end position="320"/>
    </location>
</feature>
<dbReference type="GO" id="GO:0004222">
    <property type="term" value="F:metalloendopeptidase activity"/>
    <property type="evidence" value="ECO:0007669"/>
    <property type="project" value="TreeGrafter"/>
</dbReference>
<name>A0A6I4XH07_ENTGA</name>
<accession>A0A6I4XH07</accession>
<keyword evidence="2" id="KW-0175">Coiled coil</keyword>
<feature type="signal peptide" evidence="4">
    <location>
        <begin position="1"/>
        <end position="23"/>
    </location>
</feature>
<organism evidence="7 8">
    <name type="scientific">Enterococcus gallinarum</name>
    <dbReference type="NCBI Taxonomy" id="1353"/>
    <lineage>
        <taxon>Bacteria</taxon>
        <taxon>Bacillati</taxon>
        <taxon>Bacillota</taxon>
        <taxon>Bacilli</taxon>
        <taxon>Lactobacillales</taxon>
        <taxon>Enterococcaceae</taxon>
        <taxon>Enterococcus</taxon>
    </lineage>
</organism>
<evidence type="ECO:0000256" key="2">
    <source>
        <dbReference type="SAM" id="Coils"/>
    </source>
</evidence>
<dbReference type="AlphaFoldDB" id="A0A6I4XH07"/>
<evidence type="ECO:0000256" key="1">
    <source>
        <dbReference type="ARBA" id="ARBA00022729"/>
    </source>
</evidence>
<feature type="chain" id="PRO_5026228891" evidence="4">
    <location>
        <begin position="24"/>
        <end position="446"/>
    </location>
</feature>
<evidence type="ECO:0000259" key="5">
    <source>
        <dbReference type="Pfam" id="PF01551"/>
    </source>
</evidence>
<evidence type="ECO:0000256" key="3">
    <source>
        <dbReference type="SAM" id="MobiDB-lite"/>
    </source>
</evidence>
<dbReference type="CDD" id="cd12797">
    <property type="entry name" value="M23_peptidase"/>
    <property type="match status" value="1"/>
</dbReference>
<feature type="coiled-coil region" evidence="2">
    <location>
        <begin position="154"/>
        <end position="248"/>
    </location>
</feature>
<dbReference type="PANTHER" id="PTHR21666">
    <property type="entry name" value="PEPTIDASE-RELATED"/>
    <property type="match status" value="1"/>
</dbReference>
<comment type="caution">
    <text evidence="7">The sequence shown here is derived from an EMBL/GenBank/DDBJ whole genome shotgun (WGS) entry which is preliminary data.</text>
</comment>
<dbReference type="SUPFAM" id="SSF51261">
    <property type="entry name" value="Duplicated hybrid motif"/>
    <property type="match status" value="1"/>
</dbReference>
<sequence>MKKNIFISSILMLFSMSVVSAYAEDIDNEIGKQEQKIDVIKKETKTIEEQKLDTDNSIKKIDAEIKEILENKSVTEKKANEISKEITELTIKINKRKELLRNQARDIQTSDSSNSLIETLLSSESISDAINKAVASITIMNASNGVVEQQQMDIKKSVALEKELEKKLTDIEDQSAELDKKQRNLVDIKLGQELELAELSLSLNTEEEKKQKLIEERDEAEKKKKLALEALEKQRKIEEDAKRMADLEVSKKRETIIDNSAENAELVDEKATKENPSETSKSEENVVSNEEKSNVDLSSKEKDVLSTEESSSSNTGWSRPLDSINISSRFGFRSDPTGYSGNQHDGLDFTGSTGTPIFSINSGEVVAAGYGPSTGNHVIIKHSNGMYSYYMHMSTPPAVSVGQSVSSREYLGGMGTTGNSTGVHLHLGMSTGLWSGFVDPATYIGL</sequence>
<proteinExistence type="predicted"/>
<dbReference type="InterPro" id="IPR057309">
    <property type="entry name" value="PcsB_CC"/>
</dbReference>
<dbReference type="Pfam" id="PF01551">
    <property type="entry name" value="Peptidase_M23"/>
    <property type="match status" value="1"/>
</dbReference>
<feature type="compositionally biased region" description="Polar residues" evidence="3">
    <location>
        <begin position="307"/>
        <end position="317"/>
    </location>
</feature>
<gene>
    <name evidence="7" type="ORF">GTI89_14330</name>
</gene>
<dbReference type="InterPro" id="IPR050570">
    <property type="entry name" value="Cell_wall_metabolism_enzyme"/>
</dbReference>
<feature type="coiled-coil region" evidence="2">
    <location>
        <begin position="23"/>
        <end position="85"/>
    </location>
</feature>
<protein>
    <submittedName>
        <fullName evidence="7">Peptidoglycan DD-metalloendopeptidase family protein</fullName>
    </submittedName>
</protein>